<dbReference type="EMBL" id="ATDT01000023">
    <property type="protein sequence ID" value="EPF16246.1"/>
    <property type="molecule type" value="Genomic_DNA"/>
</dbReference>
<name>S3IUI7_9ENTR</name>
<dbReference type="AlphaFoldDB" id="S3IUI7"/>
<proteinExistence type="predicted"/>
<dbReference type="HOGENOM" id="CLU_3150859_0_0_6"/>
<evidence type="ECO:0000313" key="2">
    <source>
        <dbReference type="Proteomes" id="UP000014585"/>
    </source>
</evidence>
<gene>
    <name evidence="1" type="ORF">HMPREF0201_02601</name>
</gene>
<dbReference type="Proteomes" id="UP000014585">
    <property type="component" value="Unassembled WGS sequence"/>
</dbReference>
<organism evidence="1 2">
    <name type="scientific">Cedecea davisae DSM 4568</name>
    <dbReference type="NCBI Taxonomy" id="566551"/>
    <lineage>
        <taxon>Bacteria</taxon>
        <taxon>Pseudomonadati</taxon>
        <taxon>Pseudomonadota</taxon>
        <taxon>Gammaproteobacteria</taxon>
        <taxon>Enterobacterales</taxon>
        <taxon>Enterobacteriaceae</taxon>
        <taxon>Cedecea</taxon>
    </lineage>
</organism>
<evidence type="ECO:0000313" key="1">
    <source>
        <dbReference type="EMBL" id="EPF16246.1"/>
    </source>
</evidence>
<accession>S3IUI7</accession>
<comment type="caution">
    <text evidence="1">The sequence shown here is derived from an EMBL/GenBank/DDBJ whole genome shotgun (WGS) entry which is preliminary data.</text>
</comment>
<sequence length="48" mass="5369">MLNGQQINIAFFGDIKLMPLRAAIAVRAVGKHGMTKRAKPGHKKLRRQ</sequence>
<protein>
    <submittedName>
        <fullName evidence="1">Uncharacterized protein</fullName>
    </submittedName>
</protein>
<reference evidence="1 2" key="1">
    <citation type="submission" date="2013-04" db="EMBL/GenBank/DDBJ databases">
        <authorList>
            <person name="Weinstock G."/>
            <person name="Sodergren E."/>
            <person name="Lobos E.A."/>
            <person name="Fulton L."/>
            <person name="Fulton R."/>
            <person name="Courtney L."/>
            <person name="Fronick C."/>
            <person name="O'Laughlin M."/>
            <person name="Godfrey J."/>
            <person name="Wilson R.M."/>
            <person name="Miner T."/>
            <person name="Farmer C."/>
            <person name="Delehaunty K."/>
            <person name="Cordes M."/>
            <person name="Minx P."/>
            <person name="Tomlinson C."/>
            <person name="Chen J."/>
            <person name="Wollam A."/>
            <person name="Pepin K.H."/>
            <person name="Palsikar V.B."/>
            <person name="Zhang X."/>
            <person name="Suruliraj S."/>
            <person name="Perna N.T."/>
            <person name="Plunkett G."/>
            <person name="Warren W."/>
            <person name="Mitreva M."/>
            <person name="Mardis E.R."/>
            <person name="Wilson R.K."/>
        </authorList>
    </citation>
    <scope>NUCLEOTIDE SEQUENCE [LARGE SCALE GENOMIC DNA]</scope>
    <source>
        <strain evidence="1 2">DSM 4568</strain>
    </source>
</reference>